<dbReference type="OrthoDB" id="7209000at2"/>
<dbReference type="SUPFAM" id="SSF50969">
    <property type="entry name" value="YVTN repeat-like/Quinoprotein amine dehydrogenase"/>
    <property type="match status" value="1"/>
</dbReference>
<organism evidence="16 17">
    <name type="scientific">Paracoccus sulfuroxidans</name>
    <dbReference type="NCBI Taxonomy" id="384678"/>
    <lineage>
        <taxon>Bacteria</taxon>
        <taxon>Pseudomonadati</taxon>
        <taxon>Pseudomonadota</taxon>
        <taxon>Alphaproteobacteria</taxon>
        <taxon>Rhodobacterales</taxon>
        <taxon>Paracoccaceae</taxon>
        <taxon>Paracoccus</taxon>
    </lineage>
</organism>
<feature type="chain" id="PRO_5021967077" description="Methylamine dehydrogenase heavy chain" evidence="15">
    <location>
        <begin position="27"/>
        <end position="427"/>
    </location>
</feature>
<evidence type="ECO:0000256" key="6">
    <source>
        <dbReference type="ARBA" id="ARBA00016893"/>
    </source>
</evidence>
<dbReference type="Proteomes" id="UP000316225">
    <property type="component" value="Unassembled WGS sequence"/>
</dbReference>
<accession>A0A562NTZ2</accession>
<evidence type="ECO:0000256" key="15">
    <source>
        <dbReference type="SAM" id="SignalP"/>
    </source>
</evidence>
<keyword evidence="9" id="KW-0574">Periplasm</keyword>
<evidence type="ECO:0000256" key="13">
    <source>
        <dbReference type="ARBA" id="ARBA00049536"/>
    </source>
</evidence>
<reference evidence="16 17" key="1">
    <citation type="journal article" date="2015" name="Stand. Genomic Sci.">
        <title>Genomic Encyclopedia of Bacterial and Archaeal Type Strains, Phase III: the genomes of soil and plant-associated and newly described type strains.</title>
        <authorList>
            <person name="Whitman W.B."/>
            <person name="Woyke T."/>
            <person name="Klenk H.P."/>
            <person name="Zhou Y."/>
            <person name="Lilburn T.G."/>
            <person name="Beck B.J."/>
            <person name="De Vos P."/>
            <person name="Vandamme P."/>
            <person name="Eisen J.A."/>
            <person name="Garrity G."/>
            <person name="Hugenholtz P."/>
            <person name="Kyrpides N.C."/>
        </authorList>
    </citation>
    <scope>NUCLEOTIDE SEQUENCE [LARGE SCALE GENOMIC DNA]</scope>
    <source>
        <strain evidence="16 17">CGMCC 1.5364</strain>
    </source>
</reference>
<evidence type="ECO:0000256" key="4">
    <source>
        <dbReference type="ARBA" id="ARBA00011692"/>
    </source>
</evidence>
<protein>
    <recommendedName>
        <fullName evidence="6">Methylamine dehydrogenase heavy chain</fullName>
        <ecNumber evidence="5">1.4.9.1</ecNumber>
    </recommendedName>
    <alternativeName>
        <fullName evidence="12">Methylamine dehydrogenase (amicyanin)</fullName>
    </alternativeName>
</protein>
<keyword evidence="11" id="KW-0560">Oxidoreductase</keyword>
<dbReference type="GO" id="GO:0052876">
    <property type="term" value="F:methylamine dehydrogenase (amicyanin) activity"/>
    <property type="evidence" value="ECO:0007669"/>
    <property type="project" value="UniProtKB-EC"/>
</dbReference>
<dbReference type="InterPro" id="IPR013476">
    <property type="entry name" value="MeN_DH_Hvc"/>
</dbReference>
<evidence type="ECO:0000256" key="8">
    <source>
        <dbReference type="ARBA" id="ARBA00022729"/>
    </source>
</evidence>
<keyword evidence="7" id="KW-0813">Transport</keyword>
<dbReference type="NCBIfam" id="TIGR02658">
    <property type="entry name" value="TTQ_MADH_Hv"/>
    <property type="match status" value="1"/>
</dbReference>
<dbReference type="AlphaFoldDB" id="A0A562NTZ2"/>
<comment type="subcellular location">
    <subcellularLocation>
        <location evidence="2">Periplasm</location>
    </subcellularLocation>
</comment>
<dbReference type="GO" id="GO:0030058">
    <property type="term" value="F:aliphatic amine dehydrogenase activity"/>
    <property type="evidence" value="ECO:0007669"/>
    <property type="project" value="InterPro"/>
</dbReference>
<evidence type="ECO:0000256" key="1">
    <source>
        <dbReference type="ARBA" id="ARBA00002034"/>
    </source>
</evidence>
<evidence type="ECO:0000256" key="7">
    <source>
        <dbReference type="ARBA" id="ARBA00022448"/>
    </source>
</evidence>
<dbReference type="GO" id="GO:0030416">
    <property type="term" value="P:methylamine metabolic process"/>
    <property type="evidence" value="ECO:0007669"/>
    <property type="project" value="InterPro"/>
</dbReference>
<name>A0A562NTZ2_9RHOB</name>
<gene>
    <name evidence="16" type="ORF">IQ24_01665</name>
</gene>
<dbReference type="InterPro" id="IPR015943">
    <property type="entry name" value="WD40/YVTN_repeat-like_dom_sf"/>
</dbReference>
<dbReference type="InterPro" id="IPR009451">
    <property type="entry name" value="Metamine_DH_Hvc"/>
</dbReference>
<keyword evidence="14" id="KW-1015">Disulfide bond</keyword>
<evidence type="ECO:0000256" key="2">
    <source>
        <dbReference type="ARBA" id="ARBA00004418"/>
    </source>
</evidence>
<comment type="caution">
    <text evidence="16">The sequence shown here is derived from an EMBL/GenBank/DDBJ whole genome shotgun (WGS) entry which is preliminary data.</text>
</comment>
<sequence>MAHPRYLLPVFRASLLGLGMTCSSLALGTATAQEATADDAALTSAGVTRNDGESQGAAGARTAAADLAAGKDDEPHILEAPAPDSRRVYVNDPAHFAAITQQFVIDGDDGRVIGMTDGGFLPNPVVADDGSIFAQASTVFSRIARGERTDYVEVFDSKTFQPIADIELPNTPRFLVGTYPWMTSLTPDNKTLLFYQFSPAPAVGVVDLEGKKFGRMLDVPDCYHMFPTAADTFFMHCRDGSLAKVKFAAEGEPEITHTEVFHPEDEYLINHPAFSTKAGRLVWPTYTGKIYQVDLSSGDAKFMEPIEALTEEERSQDWRPGGWQQVAYHRGSDRIYLLVDQRDQWRHKTASRFVVVVDAKTGERVSKIEMGHEIDSINVSQDEKPLLYGLSTGTSTLHIYDAESGEELRSVDQLGRGPQVITTADMG</sequence>
<evidence type="ECO:0000313" key="16">
    <source>
        <dbReference type="EMBL" id="TWI35156.1"/>
    </source>
</evidence>
<keyword evidence="17" id="KW-1185">Reference proteome</keyword>
<evidence type="ECO:0000313" key="17">
    <source>
        <dbReference type="Proteomes" id="UP000316225"/>
    </source>
</evidence>
<comment type="subunit">
    <text evidence="4">Tetramer of two light and two heavy chains.</text>
</comment>
<feature type="signal peptide" evidence="15">
    <location>
        <begin position="1"/>
        <end position="26"/>
    </location>
</feature>
<evidence type="ECO:0000256" key="9">
    <source>
        <dbReference type="ARBA" id="ARBA00022764"/>
    </source>
</evidence>
<evidence type="ECO:0000256" key="5">
    <source>
        <dbReference type="ARBA" id="ARBA00012548"/>
    </source>
</evidence>
<keyword evidence="10" id="KW-0249">Electron transport</keyword>
<dbReference type="InterPro" id="IPR011044">
    <property type="entry name" value="Quino_amine_DH_bsu"/>
</dbReference>
<comment type="function">
    <text evidence="1">Methylamine dehydrogenase carries out the oxidation of methylamine. Electrons are passed from methylamine dehydrogenase to amicyanin.</text>
</comment>
<feature type="disulfide bond" evidence="14">
    <location>
        <begin position="222"/>
        <end position="237"/>
    </location>
</feature>
<comment type="similarity">
    <text evidence="3">Belongs to the aromatic amine dehydrogenase heavy chain family.</text>
</comment>
<dbReference type="Pfam" id="PF06433">
    <property type="entry name" value="Me-amine-dh_H"/>
    <property type="match status" value="1"/>
</dbReference>
<evidence type="ECO:0000256" key="14">
    <source>
        <dbReference type="PIRSR" id="PIRSR609451-50"/>
    </source>
</evidence>
<evidence type="ECO:0000256" key="10">
    <source>
        <dbReference type="ARBA" id="ARBA00022982"/>
    </source>
</evidence>
<evidence type="ECO:0000256" key="12">
    <source>
        <dbReference type="ARBA" id="ARBA00031741"/>
    </source>
</evidence>
<dbReference type="GO" id="GO:0042597">
    <property type="term" value="C:periplasmic space"/>
    <property type="evidence" value="ECO:0007669"/>
    <property type="project" value="UniProtKB-SubCell"/>
</dbReference>
<evidence type="ECO:0000256" key="11">
    <source>
        <dbReference type="ARBA" id="ARBA00023002"/>
    </source>
</evidence>
<comment type="catalytic activity">
    <reaction evidence="13">
        <text>2 oxidized [amicyanin] + methylamine + H2O = 2 reduced [amicyanin] + formaldehyde + NH4(+) + 2 H(+)</text>
        <dbReference type="Rhea" id="RHEA:30207"/>
        <dbReference type="Rhea" id="RHEA-COMP:11100"/>
        <dbReference type="Rhea" id="RHEA-COMP:11101"/>
        <dbReference type="ChEBI" id="CHEBI:15377"/>
        <dbReference type="ChEBI" id="CHEBI:15378"/>
        <dbReference type="ChEBI" id="CHEBI:16842"/>
        <dbReference type="ChEBI" id="CHEBI:28938"/>
        <dbReference type="ChEBI" id="CHEBI:29036"/>
        <dbReference type="ChEBI" id="CHEBI:49552"/>
        <dbReference type="ChEBI" id="CHEBI:59338"/>
        <dbReference type="EC" id="1.4.9.1"/>
    </reaction>
</comment>
<dbReference type="RefSeq" id="WP_145397416.1">
    <property type="nucleotide sequence ID" value="NZ_VLKU01000004.1"/>
</dbReference>
<evidence type="ECO:0000256" key="3">
    <source>
        <dbReference type="ARBA" id="ARBA00010548"/>
    </source>
</evidence>
<dbReference type="EMBL" id="VLKU01000004">
    <property type="protein sequence ID" value="TWI35156.1"/>
    <property type="molecule type" value="Genomic_DNA"/>
</dbReference>
<dbReference type="EC" id="1.4.9.1" evidence="5"/>
<keyword evidence="8 15" id="KW-0732">Signal</keyword>
<proteinExistence type="inferred from homology"/>
<dbReference type="Gene3D" id="2.130.10.10">
    <property type="entry name" value="YVTN repeat-like/Quinoprotein amine dehydrogenase"/>
    <property type="match status" value="1"/>
</dbReference>